<name>A0A9P4N0F6_9PLEO</name>
<proteinExistence type="predicted"/>
<dbReference type="InterPro" id="IPR036249">
    <property type="entry name" value="Thioredoxin-like_sf"/>
</dbReference>
<sequence>MTSAQAEFDELLRDKDRDTRHPEDRHQDSDHSDDNTGPDPYPEKVDTDDELEIPKDMRAQYYLPRIHSEANTGPKGVIADAHAYEAARKQSRRSFWRKSSPPGAYQVAKYRDEKDLSEEESDKKFMEQWRESRIREMINGVMSRSASPSKIIRKVEEDGFLRAIENAKEDKTVVVFIFDESEESQAVEDHLAILAAKHRRTANFIKLHQEHALSENIQAPAIQAYKDQGDLYAQVLPMIKPESREYEDVPEYYGLPKLSNLSTSVLEELLIKRGVLERIKTGPW</sequence>
<protein>
    <recommendedName>
        <fullName evidence="4">Thioredoxin-like protein</fullName>
    </recommendedName>
</protein>
<dbReference type="SUPFAM" id="SSF52833">
    <property type="entry name" value="Thioredoxin-like"/>
    <property type="match status" value="1"/>
</dbReference>
<dbReference type="EMBL" id="ML986613">
    <property type="protein sequence ID" value="KAF2264870.1"/>
    <property type="molecule type" value="Genomic_DNA"/>
</dbReference>
<organism evidence="2 3">
    <name type="scientific">Lojkania enalia</name>
    <dbReference type="NCBI Taxonomy" id="147567"/>
    <lineage>
        <taxon>Eukaryota</taxon>
        <taxon>Fungi</taxon>
        <taxon>Dikarya</taxon>
        <taxon>Ascomycota</taxon>
        <taxon>Pezizomycotina</taxon>
        <taxon>Dothideomycetes</taxon>
        <taxon>Pleosporomycetidae</taxon>
        <taxon>Pleosporales</taxon>
        <taxon>Pleosporales incertae sedis</taxon>
        <taxon>Lojkania</taxon>
    </lineage>
</organism>
<evidence type="ECO:0000313" key="3">
    <source>
        <dbReference type="Proteomes" id="UP000800093"/>
    </source>
</evidence>
<dbReference type="OrthoDB" id="70588at2759"/>
<gene>
    <name evidence="2" type="ORF">CC78DRAFT_543892</name>
</gene>
<dbReference type="AlphaFoldDB" id="A0A9P4N0F6"/>
<dbReference type="PANTHER" id="PTHR46052:SF1">
    <property type="entry name" value="PHOSDUCIN-LIKE PROTEIN"/>
    <property type="match status" value="1"/>
</dbReference>
<dbReference type="InterPro" id="IPR051499">
    <property type="entry name" value="Phosducin-like_reg"/>
</dbReference>
<comment type="caution">
    <text evidence="2">The sequence shown here is derived from an EMBL/GenBank/DDBJ whole genome shotgun (WGS) entry which is preliminary data.</text>
</comment>
<reference evidence="3" key="1">
    <citation type="journal article" date="2020" name="Stud. Mycol.">
        <title>101 Dothideomycetes genomes: A test case for predicting lifestyles and emergence of pathogens.</title>
        <authorList>
            <person name="Haridas S."/>
            <person name="Albert R."/>
            <person name="Binder M."/>
            <person name="Bloem J."/>
            <person name="LaButti K."/>
            <person name="Salamov A."/>
            <person name="Andreopoulos B."/>
            <person name="Baker S."/>
            <person name="Barry K."/>
            <person name="Bills G."/>
            <person name="Bluhm B."/>
            <person name="Cannon C."/>
            <person name="Castanera R."/>
            <person name="Culley D."/>
            <person name="Daum C."/>
            <person name="Ezra D."/>
            <person name="Gonzalez J."/>
            <person name="Henrissat B."/>
            <person name="Kuo A."/>
            <person name="Liang C."/>
            <person name="Lipzen A."/>
            <person name="Lutzoni F."/>
            <person name="Magnuson J."/>
            <person name="Mondo S."/>
            <person name="Nolan M."/>
            <person name="Ohm R."/>
            <person name="Pangilinan J."/>
            <person name="Park H.-J."/>
            <person name="Ramirez L."/>
            <person name="Alfaro M."/>
            <person name="Sun H."/>
            <person name="Tritt A."/>
            <person name="Yoshinaga Y."/>
            <person name="Zwiers L.-H."/>
            <person name="Turgeon B."/>
            <person name="Goodwin S."/>
            <person name="Spatafora J."/>
            <person name="Crous P."/>
            <person name="Grigoriev I."/>
        </authorList>
    </citation>
    <scope>NUCLEOTIDE SEQUENCE [LARGE SCALE GENOMIC DNA]</scope>
    <source>
        <strain evidence="3">CBS 304.66</strain>
    </source>
</reference>
<evidence type="ECO:0000256" key="1">
    <source>
        <dbReference type="SAM" id="MobiDB-lite"/>
    </source>
</evidence>
<accession>A0A9P4N0F6</accession>
<keyword evidence="3" id="KW-1185">Reference proteome</keyword>
<dbReference type="PANTHER" id="PTHR46052">
    <property type="entry name" value="PHOSDUCIN-LIKE PROTEIN"/>
    <property type="match status" value="1"/>
</dbReference>
<dbReference type="Gene3D" id="3.40.30.10">
    <property type="entry name" value="Glutaredoxin"/>
    <property type="match status" value="1"/>
</dbReference>
<feature type="compositionally biased region" description="Basic and acidic residues" evidence="1">
    <location>
        <begin position="10"/>
        <end position="34"/>
    </location>
</feature>
<evidence type="ECO:0008006" key="4">
    <source>
        <dbReference type="Google" id="ProtNLM"/>
    </source>
</evidence>
<feature type="region of interest" description="Disordered" evidence="1">
    <location>
        <begin position="1"/>
        <end position="58"/>
    </location>
</feature>
<dbReference type="Proteomes" id="UP000800093">
    <property type="component" value="Unassembled WGS sequence"/>
</dbReference>
<evidence type="ECO:0000313" key="2">
    <source>
        <dbReference type="EMBL" id="KAF2264870.1"/>
    </source>
</evidence>